<dbReference type="InterPro" id="IPR011010">
    <property type="entry name" value="DNA_brk_join_enz"/>
</dbReference>
<gene>
    <name evidence="2" type="ORF">OU415_11935</name>
</gene>
<reference evidence="2 3" key="1">
    <citation type="submission" date="2022-11" db="EMBL/GenBank/DDBJ databases">
        <title>Draft genome sequence of Saccharopolyspora sp. WRP15-2 isolated from rhizosphere soils of wild rice in Thailand.</title>
        <authorList>
            <person name="Duangmal K."/>
            <person name="Kammanee S."/>
            <person name="Muangham S."/>
        </authorList>
    </citation>
    <scope>NUCLEOTIDE SEQUENCE [LARGE SCALE GENOMIC DNA]</scope>
    <source>
        <strain evidence="2 3">WRP15-2</strain>
    </source>
</reference>
<dbReference type="Gene3D" id="1.10.150.130">
    <property type="match status" value="1"/>
</dbReference>
<name>A0ABT4UX93_9PSEU</name>
<proteinExistence type="predicted"/>
<evidence type="ECO:0000313" key="3">
    <source>
        <dbReference type="Proteomes" id="UP001210380"/>
    </source>
</evidence>
<protein>
    <submittedName>
        <fullName evidence="2">Uncharacterized protein</fullName>
    </submittedName>
</protein>
<keyword evidence="1" id="KW-0238">DNA-binding</keyword>
<dbReference type="RefSeq" id="WP_270948730.1">
    <property type="nucleotide sequence ID" value="NZ_JAQGLA010000013.1"/>
</dbReference>
<evidence type="ECO:0000313" key="2">
    <source>
        <dbReference type="EMBL" id="MDA3626148.1"/>
    </source>
</evidence>
<sequence length="125" mass="13715">MQSSAAQGSYVSPHAGRVLFGEHAQRWMDTWNVEVTTAVRDASIMRTHVLPRWGAWSLSKVDRLVMQAWITELCDKRSRATVLECYHSTSNVLKSAVLSSLATVLPVGCGMISGVLGATIQALWL</sequence>
<accession>A0ABT4UX93</accession>
<dbReference type="SUPFAM" id="SSF56349">
    <property type="entry name" value="DNA breaking-rejoining enzymes"/>
    <property type="match status" value="1"/>
</dbReference>
<organism evidence="2 3">
    <name type="scientific">Saccharopolyspora oryzae</name>
    <dbReference type="NCBI Taxonomy" id="2997343"/>
    <lineage>
        <taxon>Bacteria</taxon>
        <taxon>Bacillati</taxon>
        <taxon>Actinomycetota</taxon>
        <taxon>Actinomycetes</taxon>
        <taxon>Pseudonocardiales</taxon>
        <taxon>Pseudonocardiaceae</taxon>
        <taxon>Saccharopolyspora</taxon>
    </lineage>
</organism>
<dbReference type="EMBL" id="JAQGLA010000013">
    <property type="protein sequence ID" value="MDA3626148.1"/>
    <property type="molecule type" value="Genomic_DNA"/>
</dbReference>
<evidence type="ECO:0000256" key="1">
    <source>
        <dbReference type="ARBA" id="ARBA00023125"/>
    </source>
</evidence>
<comment type="caution">
    <text evidence="2">The sequence shown here is derived from an EMBL/GenBank/DDBJ whole genome shotgun (WGS) entry which is preliminary data.</text>
</comment>
<dbReference type="Proteomes" id="UP001210380">
    <property type="component" value="Unassembled WGS sequence"/>
</dbReference>
<dbReference type="InterPro" id="IPR010998">
    <property type="entry name" value="Integrase_recombinase_N"/>
</dbReference>
<keyword evidence="3" id="KW-1185">Reference proteome</keyword>